<keyword evidence="1" id="KW-0175">Coiled coil</keyword>
<evidence type="ECO:0000256" key="2">
    <source>
        <dbReference type="SAM" id="MobiDB-lite"/>
    </source>
</evidence>
<keyword evidence="5" id="KW-1185">Reference proteome</keyword>
<dbReference type="RefSeq" id="WP_348716452.1">
    <property type="nucleotide sequence ID" value="NZ_CAXJIO010000011.1"/>
</dbReference>
<reference evidence="4 5" key="1">
    <citation type="submission" date="2024-05" db="EMBL/GenBank/DDBJ databases">
        <authorList>
            <person name="Duchaud E."/>
        </authorList>
    </citation>
    <scope>NUCLEOTIDE SEQUENCE [LARGE SCALE GENOMIC DNA]</scope>
    <source>
        <strain evidence="4">Ena-SAMPLE-TAB-13-05-2024-13:56:06:370-140308</strain>
    </source>
</reference>
<feature type="compositionally biased region" description="Basic and acidic residues" evidence="2">
    <location>
        <begin position="762"/>
        <end position="824"/>
    </location>
</feature>
<organism evidence="4 5">
    <name type="scientific">Tenacibaculum polynesiense</name>
    <dbReference type="NCBI Taxonomy" id="3137857"/>
    <lineage>
        <taxon>Bacteria</taxon>
        <taxon>Pseudomonadati</taxon>
        <taxon>Bacteroidota</taxon>
        <taxon>Flavobacteriia</taxon>
        <taxon>Flavobacteriales</taxon>
        <taxon>Flavobacteriaceae</taxon>
        <taxon>Tenacibaculum</taxon>
    </lineage>
</organism>
<feature type="chain" id="PRO_5046804962" evidence="3">
    <location>
        <begin position="21"/>
        <end position="1053"/>
    </location>
</feature>
<feature type="compositionally biased region" description="Low complexity" evidence="2">
    <location>
        <begin position="825"/>
        <end position="835"/>
    </location>
</feature>
<evidence type="ECO:0000313" key="4">
    <source>
        <dbReference type="EMBL" id="CAL2102762.1"/>
    </source>
</evidence>
<feature type="region of interest" description="Disordered" evidence="2">
    <location>
        <begin position="762"/>
        <end position="844"/>
    </location>
</feature>
<protein>
    <submittedName>
        <fullName evidence="4">Uncharacterized protein</fullName>
    </submittedName>
</protein>
<evidence type="ECO:0000256" key="1">
    <source>
        <dbReference type="SAM" id="Coils"/>
    </source>
</evidence>
<accession>A0ABM9PAY9</accession>
<dbReference type="EMBL" id="CAXJIO010000011">
    <property type="protein sequence ID" value="CAL2102762.1"/>
    <property type="molecule type" value="Genomic_DNA"/>
</dbReference>
<evidence type="ECO:0000313" key="5">
    <source>
        <dbReference type="Proteomes" id="UP001497527"/>
    </source>
</evidence>
<feature type="coiled-coil region" evidence="1">
    <location>
        <begin position="556"/>
        <end position="604"/>
    </location>
</feature>
<dbReference type="Proteomes" id="UP001497527">
    <property type="component" value="Unassembled WGS sequence"/>
</dbReference>
<gene>
    <name evidence="4" type="ORF">T190423A01A_20513</name>
</gene>
<keyword evidence="3" id="KW-0732">Signal</keyword>
<evidence type="ECO:0000256" key="3">
    <source>
        <dbReference type="SAM" id="SignalP"/>
    </source>
</evidence>
<sequence length="1053" mass="118350">MLKKVTLTIVLLFLFVGLNAQNSIDKKTKDDLTTITFTTSEGTVKLFLPKLFQNDVFSGTIEITPRGKKSKHKNKNRKLLEKYSFNIGNQQFSLANRIFSTEFSQENSVELIIKNAKNRILNKVSLEVFSNKYKPSAHNPEYIVTDYPSKINHGFDGTLSNTIASIAGKRLKVLAESTSQMFFKAPINFSGVKELTVSDAGEKIVTKVHVLDLELSAGKLHLKRGESTSLKVRVFGFKGLTTPIPLTITNLSPRSIRLGGGNNQEIIIHPAEYAEGSYSTAKSIRAISTGGFTISVYVKPPTTTHKVGEDALCDCELNNESFLLSTSACEELKTDTSPESEIDMEPEQIESSVVVEIPEKIGKENAPVNVKIGTEEDIAAVIVSHKHVLDKEWETIVKDSVGSDGYNLSWNPPLGNDGIHQFRTQVVNKNDKIHQQISYSEINVIPTEKLEAGLGEVSFSVSNADIQRKFRLANSYRNQKTGISTQVRRLRRQLKNKYKERNENRTLYKELVAIDEVLDKVPKVYKDSLNKLVDSLVKLKAFVPVKIDTAALNKSVKDAQAKHDACKERLKKLKNEQEQIEKERDDLKKKMDKALQELTDLHLDNDWIGKHGYHPDGRYWYGYVGDERANTNITPEARAIKNRLKKLKGPYNRSIKKLKKLPQKIVEAGEECDKLSKDLEKAKEAAKNGKQYVGTELEIEDKCRQIKSLLMQLKKWCDDNGAKCTFRGKLNALINKCPKDPEGIAVFWKDFENLLQLKQQKEKGFKEKADQNQREIDRIRREKENAERRQKELEEKQRIATEEAEKLRERRKKEAEEARKREESSSTSSSGSGTRNPKPKEILKEPIEVPDKVLMFRAQSHVFRELYTDYYINKGPCHCITKAIAYGNNSYSMASKIIGGIGVGVAFAPLEAFPGTSLATRLGIGALKSIANAVFAGEKITDEIAKNLLDVMGGEIFPKLMGNQFAGNRMNDIAKKGLNAVLEAEGVRVIKKEGTVSTRKCGKVKGKSTMLFNPNTGWVSIMIKIENCPLLVIKYKVDKNGIPTTKPVVKQIR</sequence>
<comment type="caution">
    <text evidence="4">The sequence shown here is derived from an EMBL/GenBank/DDBJ whole genome shotgun (WGS) entry which is preliminary data.</text>
</comment>
<proteinExistence type="predicted"/>
<name>A0ABM9PAY9_9FLAO</name>
<feature type="signal peptide" evidence="3">
    <location>
        <begin position="1"/>
        <end position="20"/>
    </location>
</feature>